<dbReference type="GO" id="GO:0005524">
    <property type="term" value="F:ATP binding"/>
    <property type="evidence" value="ECO:0007669"/>
    <property type="project" value="UniProtKB-UniRule"/>
</dbReference>
<keyword evidence="2 5" id="KW-0547">Nucleotide-binding</keyword>
<comment type="catalytic activity">
    <reaction evidence="5">
        <text>dCMP + ATP = dCDP + ADP</text>
        <dbReference type="Rhea" id="RHEA:25094"/>
        <dbReference type="ChEBI" id="CHEBI:30616"/>
        <dbReference type="ChEBI" id="CHEBI:57566"/>
        <dbReference type="ChEBI" id="CHEBI:58593"/>
        <dbReference type="ChEBI" id="CHEBI:456216"/>
        <dbReference type="EC" id="2.7.4.25"/>
    </reaction>
</comment>
<evidence type="ECO:0000313" key="10">
    <source>
        <dbReference type="Proteomes" id="UP001059985"/>
    </source>
</evidence>
<reference evidence="7" key="1">
    <citation type="journal article" date="2022" name="Microorganisms">
        <title>Assembly and Comparison of Ca. Neoehrlichia mikurensis Genomes.</title>
        <authorList>
            <person name="Azagi T."/>
            <person name="Dirks R.P."/>
            <person name="Yebra-Pimentel E.S."/>
            <person name="Schaap P.J."/>
            <person name="Koehorst J.J."/>
            <person name="Esser H.J."/>
            <person name="Sprong H."/>
        </authorList>
    </citation>
    <scope>NUCLEOTIDE SEQUENCE</scope>
    <source>
        <strain evidence="8">18-2804</strain>
        <strain evidence="7">18-2837</strain>
    </source>
</reference>
<comment type="subcellular location">
    <subcellularLocation>
        <location evidence="5">Cytoplasm</location>
    </subcellularLocation>
</comment>
<name>A0A9Q9BVD5_9RICK</name>
<dbReference type="AlphaFoldDB" id="A0A9Q9BVD5"/>
<dbReference type="EMBL" id="CP089286">
    <property type="protein sequence ID" value="UTO55568.1"/>
    <property type="molecule type" value="Genomic_DNA"/>
</dbReference>
<keyword evidence="4 5" id="KW-0067">ATP-binding</keyword>
<keyword evidence="10" id="KW-1185">Reference proteome</keyword>
<dbReference type="EC" id="2.7.4.25" evidence="5"/>
<keyword evidence="5" id="KW-0963">Cytoplasm</keyword>
<dbReference type="GO" id="GO:0036431">
    <property type="term" value="F:dCMP kinase activity"/>
    <property type="evidence" value="ECO:0007669"/>
    <property type="project" value="InterPro"/>
</dbReference>
<evidence type="ECO:0000259" key="6">
    <source>
        <dbReference type="Pfam" id="PF02224"/>
    </source>
</evidence>
<dbReference type="EMBL" id="CP089285">
    <property type="protein sequence ID" value="UTO56489.1"/>
    <property type="molecule type" value="Genomic_DNA"/>
</dbReference>
<dbReference type="Pfam" id="PF02224">
    <property type="entry name" value="Cytidylate_kin"/>
    <property type="match status" value="1"/>
</dbReference>
<evidence type="ECO:0000313" key="7">
    <source>
        <dbReference type="EMBL" id="UTO55568.1"/>
    </source>
</evidence>
<dbReference type="InterPro" id="IPR003136">
    <property type="entry name" value="Cytidylate_kin"/>
</dbReference>
<dbReference type="NCBIfam" id="TIGR00017">
    <property type="entry name" value="cmk"/>
    <property type="match status" value="1"/>
</dbReference>
<evidence type="ECO:0000256" key="1">
    <source>
        <dbReference type="ARBA" id="ARBA00022679"/>
    </source>
</evidence>
<dbReference type="CDD" id="cd02020">
    <property type="entry name" value="CMPK"/>
    <property type="match status" value="1"/>
</dbReference>
<dbReference type="GO" id="GO:0005737">
    <property type="term" value="C:cytoplasm"/>
    <property type="evidence" value="ECO:0007669"/>
    <property type="project" value="UniProtKB-SubCell"/>
</dbReference>
<dbReference type="Proteomes" id="UP001059822">
    <property type="component" value="Chromosome"/>
</dbReference>
<dbReference type="GO" id="GO:0006220">
    <property type="term" value="P:pyrimidine nucleotide metabolic process"/>
    <property type="evidence" value="ECO:0007669"/>
    <property type="project" value="UniProtKB-UniRule"/>
</dbReference>
<dbReference type="RefSeq" id="WP_218193897.1">
    <property type="nucleotide sequence ID" value="NZ_CP054597.1"/>
</dbReference>
<comment type="similarity">
    <text evidence="5">Belongs to the cytidylate kinase family. Type 1 subfamily.</text>
</comment>
<evidence type="ECO:0000313" key="9">
    <source>
        <dbReference type="Proteomes" id="UP001059822"/>
    </source>
</evidence>
<organism evidence="7 9">
    <name type="scientific">Neoehrlichia mikurensis</name>
    <dbReference type="NCBI Taxonomy" id="89586"/>
    <lineage>
        <taxon>Bacteria</taxon>
        <taxon>Pseudomonadati</taxon>
        <taxon>Pseudomonadota</taxon>
        <taxon>Alphaproteobacteria</taxon>
        <taxon>Rickettsiales</taxon>
        <taxon>Anaplasmataceae</taxon>
        <taxon>Candidatus Neoehrlichia</taxon>
    </lineage>
</organism>
<evidence type="ECO:0000313" key="8">
    <source>
        <dbReference type="EMBL" id="UTO56489.1"/>
    </source>
</evidence>
<evidence type="ECO:0000256" key="2">
    <source>
        <dbReference type="ARBA" id="ARBA00022741"/>
    </source>
</evidence>
<feature type="binding site" evidence="5">
    <location>
        <begin position="13"/>
        <end position="21"/>
    </location>
    <ligand>
        <name>ATP</name>
        <dbReference type="ChEBI" id="CHEBI:30616"/>
    </ligand>
</feature>
<keyword evidence="1 5" id="KW-0808">Transferase</keyword>
<proteinExistence type="inferred from homology"/>
<accession>A0A9Q9BVD5</accession>
<dbReference type="Proteomes" id="UP001059985">
    <property type="component" value="Chromosome"/>
</dbReference>
<evidence type="ECO:0000256" key="5">
    <source>
        <dbReference type="HAMAP-Rule" id="MF_00238"/>
    </source>
</evidence>
<sequence length="216" mass="24780">MSINNNLIITIDGPSSAGKGSLARKIAKFFNLRYLDTGKLYRIIATEFIKNNLQITPNLLIDSLMKQKIFALLEDQNNASYYNNEYIGKIASILATNENIRSALLPIQHEFINSSSNGAVLDGRDTSSVIYPNANIKIFITAYVSIRAQRRFKELRSTTKEMYKSILSHLLQRDIRDTYRRIAPLKCVENSLYFNTSYMSKEFVFLEVIKKIKTFL</sequence>
<evidence type="ECO:0000256" key="3">
    <source>
        <dbReference type="ARBA" id="ARBA00022777"/>
    </source>
</evidence>
<gene>
    <name evidence="5 7" type="primary">cmk</name>
    <name evidence="8" type="ORF">LUA81_00530</name>
    <name evidence="7" type="ORF">LUA82_00530</name>
</gene>
<keyword evidence="3 5" id="KW-0418">Kinase</keyword>
<protein>
    <recommendedName>
        <fullName evidence="5">Cytidylate kinase</fullName>
        <shortName evidence="5">CK</shortName>
        <ecNumber evidence="5">2.7.4.25</ecNumber>
    </recommendedName>
    <alternativeName>
        <fullName evidence="5">Cytidine monophosphate kinase</fullName>
        <shortName evidence="5">CMP kinase</shortName>
    </alternativeName>
</protein>
<feature type="domain" description="Cytidylate kinase" evidence="6">
    <location>
        <begin position="9"/>
        <end position="213"/>
    </location>
</feature>
<evidence type="ECO:0000256" key="4">
    <source>
        <dbReference type="ARBA" id="ARBA00022840"/>
    </source>
</evidence>
<dbReference type="InterPro" id="IPR011994">
    <property type="entry name" value="Cytidylate_kinase_dom"/>
</dbReference>
<comment type="catalytic activity">
    <reaction evidence="5">
        <text>CMP + ATP = CDP + ADP</text>
        <dbReference type="Rhea" id="RHEA:11600"/>
        <dbReference type="ChEBI" id="CHEBI:30616"/>
        <dbReference type="ChEBI" id="CHEBI:58069"/>
        <dbReference type="ChEBI" id="CHEBI:60377"/>
        <dbReference type="ChEBI" id="CHEBI:456216"/>
        <dbReference type="EC" id="2.7.4.25"/>
    </reaction>
</comment>
<dbReference type="HAMAP" id="MF_00238">
    <property type="entry name" value="Cytidyl_kinase_type1"/>
    <property type="match status" value="1"/>
</dbReference>